<gene>
    <name evidence="4" type="ORF">C7T94_14120</name>
</gene>
<dbReference type="Gene3D" id="3.55.50.30">
    <property type="match status" value="1"/>
</dbReference>
<dbReference type="InterPro" id="IPR012373">
    <property type="entry name" value="Ferrdict_sens_TM"/>
</dbReference>
<dbReference type="Proteomes" id="UP000240912">
    <property type="component" value="Unassembled WGS sequence"/>
</dbReference>
<keyword evidence="5" id="KW-1185">Reference proteome</keyword>
<reference evidence="4 5" key="1">
    <citation type="submission" date="2018-03" db="EMBL/GenBank/DDBJ databases">
        <authorList>
            <person name="Keele B.F."/>
        </authorList>
    </citation>
    <scope>NUCLEOTIDE SEQUENCE [LARGE SCALE GENOMIC DNA]</scope>
    <source>
        <strain evidence="4 5">YL28-9</strain>
    </source>
</reference>
<dbReference type="Pfam" id="PF04773">
    <property type="entry name" value="FecR"/>
    <property type="match status" value="1"/>
</dbReference>
<protein>
    <submittedName>
        <fullName evidence="4">Anti-sigma factor</fullName>
    </submittedName>
</protein>
<dbReference type="RefSeq" id="WP_107215929.1">
    <property type="nucleotide sequence ID" value="NZ_KZ686269.1"/>
</dbReference>
<evidence type="ECO:0000259" key="2">
    <source>
        <dbReference type="Pfam" id="PF04773"/>
    </source>
</evidence>
<name>A0A2T3HMJ7_9SPHI</name>
<feature type="domain" description="FecR protein" evidence="2">
    <location>
        <begin position="164"/>
        <end position="257"/>
    </location>
</feature>
<dbReference type="Pfam" id="PF16344">
    <property type="entry name" value="FecR_C"/>
    <property type="match status" value="1"/>
</dbReference>
<evidence type="ECO:0000313" key="4">
    <source>
        <dbReference type="EMBL" id="PST83665.1"/>
    </source>
</evidence>
<dbReference type="GO" id="GO:0016989">
    <property type="term" value="F:sigma factor antagonist activity"/>
    <property type="evidence" value="ECO:0007669"/>
    <property type="project" value="TreeGrafter"/>
</dbReference>
<dbReference type="PANTHER" id="PTHR30273:SF2">
    <property type="entry name" value="PROTEIN FECR"/>
    <property type="match status" value="1"/>
</dbReference>
<dbReference type="PIRSF" id="PIRSF018266">
    <property type="entry name" value="FecR"/>
    <property type="match status" value="1"/>
</dbReference>
<dbReference type="InterPro" id="IPR006860">
    <property type="entry name" value="FecR"/>
</dbReference>
<keyword evidence="1" id="KW-0812">Transmembrane</keyword>
<proteinExistence type="predicted"/>
<evidence type="ECO:0000313" key="5">
    <source>
        <dbReference type="Proteomes" id="UP000240912"/>
    </source>
</evidence>
<comment type="caution">
    <text evidence="4">The sequence shown here is derived from an EMBL/GenBank/DDBJ whole genome shotgun (WGS) entry which is preliminary data.</text>
</comment>
<keyword evidence="1" id="KW-1133">Transmembrane helix</keyword>
<dbReference type="Gene3D" id="2.60.120.1440">
    <property type="match status" value="1"/>
</dbReference>
<dbReference type="FunFam" id="2.60.120.1440:FF:000001">
    <property type="entry name" value="Putative anti-sigma factor"/>
    <property type="match status" value="1"/>
</dbReference>
<feature type="transmembrane region" description="Helical" evidence="1">
    <location>
        <begin position="72"/>
        <end position="90"/>
    </location>
</feature>
<dbReference type="EMBL" id="PYLS01000005">
    <property type="protein sequence ID" value="PST83665.1"/>
    <property type="molecule type" value="Genomic_DNA"/>
</dbReference>
<sequence length="369" mass="40803">MMNKQEAQKLLEKYLNGTITPQEKVLFEQLSNRVTKKRLDRSPDTELHDIGEQIYAKLPQPAQRPRTNSYRFIAVAAMVILCVSVSLLVFTKNKNKPEQVAHLAPGSNTATLTLANGKKILLSNATAASLSEQAGISISKTRKGELVYTVGQSTNLPVEYNITETPRGGQYRIVLPDGTKVWLNASSSLRYPTRFTGATRGVELKGEAYFQVAHNAAMPFKVKTDKQVVTVLGTHFNINAYPDEPVLKTTLLEGKVKIDAIGKASSGILKPGQQAALTGAGLTITEGDTEQAVAWKNGYFRFRGERIENVMRKLSRWYNIDVKYDTTSGEEGYYGTISRFKNLSQVLAVLAETGSVHFKIEGRRVTVMK</sequence>
<evidence type="ECO:0000259" key="3">
    <source>
        <dbReference type="Pfam" id="PF16344"/>
    </source>
</evidence>
<organism evidence="4 5">
    <name type="scientific">Pedobacter yulinensis</name>
    <dbReference type="NCBI Taxonomy" id="2126353"/>
    <lineage>
        <taxon>Bacteria</taxon>
        <taxon>Pseudomonadati</taxon>
        <taxon>Bacteroidota</taxon>
        <taxon>Sphingobacteriia</taxon>
        <taxon>Sphingobacteriales</taxon>
        <taxon>Sphingobacteriaceae</taxon>
        <taxon>Pedobacter</taxon>
    </lineage>
</organism>
<dbReference type="PANTHER" id="PTHR30273">
    <property type="entry name" value="PERIPLASMIC SIGNAL SENSOR AND SIGMA FACTOR ACTIVATOR FECR-RELATED"/>
    <property type="match status" value="1"/>
</dbReference>
<keyword evidence="1" id="KW-0472">Membrane</keyword>
<feature type="domain" description="Protein FecR C-terminal" evidence="3">
    <location>
        <begin position="299"/>
        <end position="367"/>
    </location>
</feature>
<dbReference type="InterPro" id="IPR032508">
    <property type="entry name" value="FecR_C"/>
</dbReference>
<dbReference type="AlphaFoldDB" id="A0A2T3HMJ7"/>
<evidence type="ECO:0000256" key="1">
    <source>
        <dbReference type="SAM" id="Phobius"/>
    </source>
</evidence>
<accession>A0A2T3HMJ7</accession>
<dbReference type="OrthoDB" id="1099963at2"/>